<keyword evidence="3" id="KW-1185">Reference proteome</keyword>
<organism evidence="2 3">
    <name type="scientific">Tetrahymena thermophila (strain SB210)</name>
    <dbReference type="NCBI Taxonomy" id="312017"/>
    <lineage>
        <taxon>Eukaryota</taxon>
        <taxon>Sar</taxon>
        <taxon>Alveolata</taxon>
        <taxon>Ciliophora</taxon>
        <taxon>Intramacronucleata</taxon>
        <taxon>Oligohymenophorea</taxon>
        <taxon>Hymenostomatida</taxon>
        <taxon>Tetrahymenina</taxon>
        <taxon>Tetrahymenidae</taxon>
        <taxon>Tetrahymena</taxon>
    </lineage>
</organism>
<evidence type="ECO:0000313" key="3">
    <source>
        <dbReference type="Proteomes" id="UP000009168"/>
    </source>
</evidence>
<dbReference type="KEGG" id="tet:TTHERM_00773550"/>
<sequence>MSQEVYETTVKLIKDQLNLLPRYCNQQNLCGLSIHHPMMMYSLYYIGASKERIIEASESYLNYMTKKVTREVAHFPQNVIDQQNYKNYLGKEEQFYNFLDFFEQEQNRFENSQQFLKYYLNQMPSFLYSEAFHCIIKLGFFLEMNLTDAYPQILAYIAICNFELMSVDEQKPALSVSQIIEKILDKREHFEQVNLSGIIVDRMKIIDSDQVFRDILSHPILYEGEKTQKELVDFLIKIYWQTSNFTIMHGFNSFLSFQKVLNLMNDEKQAFQSYFIGLMSAFITTFKLFDYSNINKQINNIQIQENLPSYEEIFKKVALSNDDHDAKTVYALHQQQLKDPNNKLFQQKAAQIAKLI</sequence>
<evidence type="ECO:0000256" key="1">
    <source>
        <dbReference type="ARBA" id="ARBA00023002"/>
    </source>
</evidence>
<dbReference type="OrthoDB" id="10004862at2759"/>
<dbReference type="Pfam" id="PF14027">
    <property type="entry name" value="Questin_oxidase"/>
    <property type="match status" value="1"/>
</dbReference>
<dbReference type="PANTHER" id="PTHR35870:SF1">
    <property type="entry name" value="PROTEIN, PUTATIVE (AFU_ORTHOLOGUE AFUA_5G03330)-RELATED"/>
    <property type="match status" value="1"/>
</dbReference>
<proteinExistence type="predicted"/>
<evidence type="ECO:0000313" key="2">
    <source>
        <dbReference type="EMBL" id="EAR83945.2"/>
    </source>
</evidence>
<dbReference type="Proteomes" id="UP000009168">
    <property type="component" value="Unassembled WGS sequence"/>
</dbReference>
<dbReference type="InterPro" id="IPR025337">
    <property type="entry name" value="Questin_oxidase-like"/>
</dbReference>
<protein>
    <submittedName>
        <fullName evidence="2">Uncharacterized protein</fullName>
    </submittedName>
</protein>
<accession>I7LZH5</accession>
<dbReference type="GeneID" id="7823680"/>
<reference evidence="3" key="1">
    <citation type="journal article" date="2006" name="PLoS Biol.">
        <title>Macronuclear genome sequence of the ciliate Tetrahymena thermophila, a model eukaryote.</title>
        <authorList>
            <person name="Eisen J.A."/>
            <person name="Coyne R.S."/>
            <person name="Wu M."/>
            <person name="Wu D."/>
            <person name="Thiagarajan M."/>
            <person name="Wortman J.R."/>
            <person name="Badger J.H."/>
            <person name="Ren Q."/>
            <person name="Amedeo P."/>
            <person name="Jones K.M."/>
            <person name="Tallon L.J."/>
            <person name="Delcher A.L."/>
            <person name="Salzberg S.L."/>
            <person name="Silva J.C."/>
            <person name="Haas B.J."/>
            <person name="Majoros W.H."/>
            <person name="Farzad M."/>
            <person name="Carlton J.M."/>
            <person name="Smith R.K. Jr."/>
            <person name="Garg J."/>
            <person name="Pearlman R.E."/>
            <person name="Karrer K.M."/>
            <person name="Sun L."/>
            <person name="Manning G."/>
            <person name="Elde N.C."/>
            <person name="Turkewitz A.P."/>
            <person name="Asai D.J."/>
            <person name="Wilkes D.E."/>
            <person name="Wang Y."/>
            <person name="Cai H."/>
            <person name="Collins K."/>
            <person name="Stewart B.A."/>
            <person name="Lee S.R."/>
            <person name="Wilamowska K."/>
            <person name="Weinberg Z."/>
            <person name="Ruzzo W.L."/>
            <person name="Wloga D."/>
            <person name="Gaertig J."/>
            <person name="Frankel J."/>
            <person name="Tsao C.-C."/>
            <person name="Gorovsky M.A."/>
            <person name="Keeling P.J."/>
            <person name="Waller R.F."/>
            <person name="Patron N.J."/>
            <person name="Cherry J.M."/>
            <person name="Stover N.A."/>
            <person name="Krieger C.J."/>
            <person name="del Toro C."/>
            <person name="Ryder H.F."/>
            <person name="Williamson S.C."/>
            <person name="Barbeau R.A."/>
            <person name="Hamilton E.P."/>
            <person name="Orias E."/>
        </authorList>
    </citation>
    <scope>NUCLEOTIDE SEQUENCE [LARGE SCALE GENOMIC DNA]</scope>
    <source>
        <strain evidence="3">SB210</strain>
    </source>
</reference>
<dbReference type="AlphaFoldDB" id="I7LZH5"/>
<keyword evidence="1" id="KW-0560">Oxidoreductase</keyword>
<gene>
    <name evidence="2" type="ORF">TTHERM_00773550</name>
</gene>
<dbReference type="GO" id="GO:0016491">
    <property type="term" value="F:oxidoreductase activity"/>
    <property type="evidence" value="ECO:0007669"/>
    <property type="project" value="UniProtKB-KW"/>
</dbReference>
<dbReference type="InParanoid" id="I7LZH5"/>
<dbReference type="PANTHER" id="PTHR35870">
    <property type="entry name" value="PROTEIN, PUTATIVE (AFU_ORTHOLOGUE AFUA_5G03330)-RELATED"/>
    <property type="match status" value="1"/>
</dbReference>
<name>I7LZH5_TETTS</name>
<dbReference type="RefSeq" id="XP_001031608.2">
    <property type="nucleotide sequence ID" value="XM_001031608.2"/>
</dbReference>
<dbReference type="EMBL" id="GG662514">
    <property type="protein sequence ID" value="EAR83945.2"/>
    <property type="molecule type" value="Genomic_DNA"/>
</dbReference>